<dbReference type="GO" id="GO:0003723">
    <property type="term" value="F:RNA binding"/>
    <property type="evidence" value="ECO:0007669"/>
    <property type="project" value="UniProtKB-UniRule"/>
</dbReference>
<keyword evidence="5" id="KW-0508">mRNA splicing</keyword>
<dbReference type="Pfam" id="PF00076">
    <property type="entry name" value="RRM_1"/>
    <property type="match status" value="1"/>
</dbReference>
<dbReference type="InterPro" id="IPR036397">
    <property type="entry name" value="RNaseH_sf"/>
</dbReference>
<evidence type="ECO:0000256" key="1">
    <source>
        <dbReference type="ARBA" id="ARBA00008866"/>
    </source>
</evidence>
<protein>
    <recommendedName>
        <fullName evidence="7">RRM domain-containing protein</fullName>
    </recommendedName>
</protein>
<evidence type="ECO:0000256" key="2">
    <source>
        <dbReference type="ARBA" id="ARBA00022664"/>
    </source>
</evidence>
<dbReference type="PANTHER" id="PTHR13976">
    <property type="entry name" value="HETEROGENEOUS NUCLEAR RIBONUCLEOPROTEIN-RELATED"/>
    <property type="match status" value="1"/>
</dbReference>
<evidence type="ECO:0000256" key="3">
    <source>
        <dbReference type="ARBA" id="ARBA00022737"/>
    </source>
</evidence>
<dbReference type="EMBL" id="JALJAT010000001">
    <property type="protein sequence ID" value="KAK4475568.1"/>
    <property type="molecule type" value="Genomic_DNA"/>
</dbReference>
<keyword evidence="9" id="KW-1185">Reference proteome</keyword>
<dbReference type="GO" id="GO:0008380">
    <property type="term" value="P:RNA splicing"/>
    <property type="evidence" value="ECO:0007669"/>
    <property type="project" value="UniProtKB-KW"/>
</dbReference>
<keyword evidence="2" id="KW-0507">mRNA processing</keyword>
<dbReference type="Proteomes" id="UP001292079">
    <property type="component" value="Unassembled WGS sequence"/>
</dbReference>
<dbReference type="GO" id="GO:0006397">
    <property type="term" value="P:mRNA processing"/>
    <property type="evidence" value="ECO:0007669"/>
    <property type="project" value="UniProtKB-KW"/>
</dbReference>
<name>A0AAE2D8L5_SCHME</name>
<reference evidence="8" key="2">
    <citation type="journal article" date="2023" name="Infect Dis Poverty">
        <title>Chromosome-scale genome of the human blood fluke Schistosoma mekongi and its implications for public health.</title>
        <authorList>
            <person name="Zhou M."/>
            <person name="Xu L."/>
            <person name="Xu D."/>
            <person name="Chen W."/>
            <person name="Khan J."/>
            <person name="Hu Y."/>
            <person name="Huang H."/>
            <person name="Wei H."/>
            <person name="Zhang Y."/>
            <person name="Chusongsang P."/>
            <person name="Tanasarnprasert K."/>
            <person name="Hu X."/>
            <person name="Limpanont Y."/>
            <person name="Lv Z."/>
        </authorList>
    </citation>
    <scope>NUCLEOTIDE SEQUENCE</scope>
    <source>
        <strain evidence="8">LV_2022a</strain>
    </source>
</reference>
<reference evidence="8" key="1">
    <citation type="submission" date="2022-04" db="EMBL/GenBank/DDBJ databases">
        <authorList>
            <person name="Xu L."/>
            <person name="Lv Z."/>
        </authorList>
    </citation>
    <scope>NUCLEOTIDE SEQUENCE</scope>
    <source>
        <strain evidence="8">LV_2022a</strain>
    </source>
</reference>
<dbReference type="Gene3D" id="3.30.70.330">
    <property type="match status" value="3"/>
</dbReference>
<proteinExistence type="inferred from homology"/>
<feature type="domain" description="RRM" evidence="7">
    <location>
        <begin position="619"/>
        <end position="700"/>
    </location>
</feature>
<dbReference type="SUPFAM" id="SSF54928">
    <property type="entry name" value="RNA-binding domain, RBD"/>
    <property type="match status" value="3"/>
</dbReference>
<evidence type="ECO:0000256" key="5">
    <source>
        <dbReference type="ARBA" id="ARBA00023187"/>
    </source>
</evidence>
<dbReference type="InterPro" id="IPR012677">
    <property type="entry name" value="Nucleotide-bd_a/b_plait_sf"/>
</dbReference>
<dbReference type="PROSITE" id="PS50102">
    <property type="entry name" value="RRM"/>
    <property type="match status" value="1"/>
</dbReference>
<dbReference type="SMART" id="SM00360">
    <property type="entry name" value="RRM"/>
    <property type="match status" value="2"/>
</dbReference>
<comment type="caution">
    <text evidence="8">The sequence shown here is derived from an EMBL/GenBank/DDBJ whole genome shotgun (WGS) entry which is preliminary data.</text>
</comment>
<dbReference type="InterPro" id="IPR000504">
    <property type="entry name" value="RRM_dom"/>
</dbReference>
<evidence type="ECO:0000256" key="6">
    <source>
        <dbReference type="PROSITE-ProRule" id="PRU00176"/>
    </source>
</evidence>
<accession>A0AAE2D8L5</accession>
<comment type="similarity">
    <text evidence="1">Belongs to the ESRP family.</text>
</comment>
<evidence type="ECO:0000313" key="9">
    <source>
        <dbReference type="Proteomes" id="UP001292079"/>
    </source>
</evidence>
<organism evidence="8 9">
    <name type="scientific">Schistosoma mekongi</name>
    <name type="common">Parasitic worm</name>
    <dbReference type="NCBI Taxonomy" id="38744"/>
    <lineage>
        <taxon>Eukaryota</taxon>
        <taxon>Metazoa</taxon>
        <taxon>Spiralia</taxon>
        <taxon>Lophotrochozoa</taxon>
        <taxon>Platyhelminthes</taxon>
        <taxon>Trematoda</taxon>
        <taxon>Digenea</taxon>
        <taxon>Strigeidida</taxon>
        <taxon>Schistosomatoidea</taxon>
        <taxon>Schistosomatidae</taxon>
        <taxon>Schistosoma</taxon>
    </lineage>
</organism>
<evidence type="ECO:0000256" key="4">
    <source>
        <dbReference type="ARBA" id="ARBA00022884"/>
    </source>
</evidence>
<gene>
    <name evidence="8" type="ORF">MN116_000846</name>
</gene>
<keyword evidence="4 6" id="KW-0694">RNA-binding</keyword>
<dbReference type="Gene3D" id="3.30.420.10">
    <property type="entry name" value="Ribonuclease H-like superfamily/Ribonuclease H"/>
    <property type="match status" value="1"/>
</dbReference>
<keyword evidence="3" id="KW-0677">Repeat</keyword>
<evidence type="ECO:0000259" key="7">
    <source>
        <dbReference type="PROSITE" id="PS50102"/>
    </source>
</evidence>
<dbReference type="InterPro" id="IPR050666">
    <property type="entry name" value="ESRP"/>
</dbReference>
<dbReference type="InterPro" id="IPR035979">
    <property type="entry name" value="RBD_domain_sf"/>
</dbReference>
<evidence type="ECO:0000313" key="8">
    <source>
        <dbReference type="EMBL" id="KAK4475568.1"/>
    </source>
</evidence>
<sequence>MEIINSNDLNSLNQIKKSKHDYQHLPNDNASTTMNYYTQFHDNQSINNNFQQIDYPFCTLSTTMTSSSPSPSSSSGSSASSASSASSLLTSTSFIRSSPSHNLLSQSMNDKRNEPDCLVIFNICTSGRQYEETGSDEYPIMLLTAKIYHLKQIDEDGAEFQQFIKPCQMIFHDTKESNLSKIKQSHIKLTNDEVYPQEDDDSTTSDITIQSYFNEEECNMKIIEPTEECVKVTSVNSHILREAPSLETALKHFNHWLQVNNLYSFKSDRSTMNTKYPENPCQDQFDSLTSIQSCSTATTDITVVDNINEKMECDENRKSFILLVDGPYGIRLTLHPETTTKSIDLTMYPYFYQFIDIKKSFTKFYQLNTIPKTLNEMIKYLQIDSEYSPPYSNIQLEEILFQQSENEKINKQYDYELCNSKMQSSEGTVNLLQNHLNYTTVQESYELDHVNEQFNFTLNELHNQPGYWPIQHCKIIVKIVQKMTLDGMEWTEFETVNREYYPAIISKSDIVSDNVVVRARGLPWQATDLEIFQFFSGINIAKGGISLVLSKIGRRNGEALIQFVDEEQQCLALRKHKHHVGKRYIEVYAATGQDFVSVAGGETQEAIDFLEKLTTPTQTLIRMRGLPYTTTPEQIITFFANTNCSVQFGVDGILFVNKRDGRATGDAFVIFETKAIAEKALENNKQHIGNRYIELFKSTPAEVNQVMNSILNPICEEQIHCWNNLTECTTNNSSIFTINNNITMPPFNETNHLLYPNYNLKLLSNQSIIPDITYPPHIFSMLNSNPLFINDSQQLVNTQQQTLSYGLTTNLSQNANLCLQRILPNTNTINTSMTNILPTDHLNTFISLDMLNNFIGVMNNTSSSSSSSPNQLITTDFTRPIGTMHSLSNFGSTLVLPRFPVNSIPSTMNSTNYNVNSSNNTSDNSSNSCSNVSMNTTPITNNINNKQFIIPDFTNLQLLHIFGPNLLMASTTTSHNNSNTTTVNTTKNINSNNSKNNENLLNLHLSIEQIAKTFIRICGMPINADITDILIFLQDNWRNVAVHGIHLVYDVTGQPIGEAMIQFITELSAQNVCEQKHKSIFIKYGLPFPFGVYVDVIQCTTEDLNQLLSNMSKNIETFTNFISSSTSSASTVAAMNPLTLTQLNGFDESKSIHGVYHDSIPKSSIPFHSGYSITQPNVVQLKNIAFNLSPYISSRELNNFNIPPPTFPNVSDYIPGINNAFPLSIPFIENITNGFQIPNFIYPTSMPNIFSSHESSRFLSTSMPYITNYPTDNNILIDNNNKNKNNVNDIKTNSWVNHNNKNNDIMNKPELQLYKSNNLIGSKLDNKLIMVTINGLPKDMNSIDFNQWLEKKIKNLNILSIQFENSLNEISNGSVKLYLQHYSDAELIVQEFNNTNLNNFRISAKIN</sequence>